<proteinExistence type="predicted"/>
<evidence type="ECO:0000313" key="11">
    <source>
        <dbReference type="EMBL" id="KAK3254721.1"/>
    </source>
</evidence>
<dbReference type="InterPro" id="IPR000742">
    <property type="entry name" value="EGF"/>
</dbReference>
<feature type="region of interest" description="Disordered" evidence="7">
    <location>
        <begin position="1676"/>
        <end position="1727"/>
    </location>
</feature>
<dbReference type="GO" id="GO:0005886">
    <property type="term" value="C:plasma membrane"/>
    <property type="evidence" value="ECO:0007669"/>
    <property type="project" value="TreeGrafter"/>
</dbReference>
<dbReference type="PANTHER" id="PTHR46730:SF1">
    <property type="entry name" value="PLAT DOMAIN-CONTAINING PROTEIN"/>
    <property type="match status" value="1"/>
</dbReference>
<dbReference type="EMBL" id="LGRX02023253">
    <property type="protein sequence ID" value="KAK3254721.1"/>
    <property type="molecule type" value="Genomic_DNA"/>
</dbReference>
<dbReference type="PANTHER" id="PTHR46730">
    <property type="entry name" value="POLYCYSTIN-1"/>
    <property type="match status" value="1"/>
</dbReference>
<feature type="domain" description="EGF-like calcium-binding" evidence="9">
    <location>
        <begin position="348"/>
        <end position="393"/>
    </location>
</feature>
<gene>
    <name evidence="11" type="ORF">CYMTET_36077</name>
</gene>
<comment type="caution">
    <text evidence="11">The sequence shown here is derived from an EMBL/GenBank/DDBJ whole genome shotgun (WGS) entry which is preliminary data.</text>
</comment>
<dbReference type="GO" id="GO:0005509">
    <property type="term" value="F:calcium ion binding"/>
    <property type="evidence" value="ECO:0007669"/>
    <property type="project" value="InterPro"/>
</dbReference>
<evidence type="ECO:0000256" key="3">
    <source>
        <dbReference type="ARBA" id="ARBA00022737"/>
    </source>
</evidence>
<feature type="compositionally biased region" description="Low complexity" evidence="7">
    <location>
        <begin position="1"/>
        <end position="16"/>
    </location>
</feature>
<evidence type="ECO:0000256" key="5">
    <source>
        <dbReference type="ARBA" id="ARBA00023136"/>
    </source>
</evidence>
<feature type="region of interest" description="Disordered" evidence="7">
    <location>
        <begin position="1996"/>
        <end position="2033"/>
    </location>
</feature>
<dbReference type="GO" id="GO:0006816">
    <property type="term" value="P:calcium ion transport"/>
    <property type="evidence" value="ECO:0007669"/>
    <property type="project" value="TreeGrafter"/>
</dbReference>
<dbReference type="Pfam" id="PF02010">
    <property type="entry name" value="REJ"/>
    <property type="match status" value="1"/>
</dbReference>
<evidence type="ECO:0000256" key="2">
    <source>
        <dbReference type="ARBA" id="ARBA00022692"/>
    </source>
</evidence>
<dbReference type="SMART" id="SM00181">
    <property type="entry name" value="EGF"/>
    <property type="match status" value="8"/>
</dbReference>
<dbReference type="SMART" id="SM00179">
    <property type="entry name" value="EGF_CA"/>
    <property type="match status" value="3"/>
</dbReference>
<dbReference type="InterPro" id="IPR001881">
    <property type="entry name" value="EGF-like_Ca-bd_dom"/>
</dbReference>
<evidence type="ECO:0000259" key="10">
    <source>
        <dbReference type="SMART" id="SM00181"/>
    </source>
</evidence>
<dbReference type="Proteomes" id="UP001190700">
    <property type="component" value="Unassembled WGS sequence"/>
</dbReference>
<dbReference type="GO" id="GO:0005261">
    <property type="term" value="F:monoatomic cation channel activity"/>
    <property type="evidence" value="ECO:0007669"/>
    <property type="project" value="TreeGrafter"/>
</dbReference>
<keyword evidence="6" id="KW-1015">Disulfide bond</keyword>
<feature type="domain" description="EGF-like calcium-binding" evidence="9">
    <location>
        <begin position="486"/>
        <end position="535"/>
    </location>
</feature>
<dbReference type="Gene3D" id="2.60.40.10">
    <property type="entry name" value="Immunoglobulins"/>
    <property type="match status" value="1"/>
</dbReference>
<sequence length="2033" mass="211040">MDPTFSPTTSPSRSPTKAPPPPPPKPPPPTIQLTGNTSLAGSVDQIHWTGSRSTTCIIFSGLSSAISTLTASSVSVPAGSPALSWSFTKAEMCLSDTCVVTLCGFSLGRTVINGTTDFTSGSGVPTSHVFGTVEIVGVYEGSVLVDSLVQYTYADLAAGASPNAFAASLGNATQVAQMFSASEVLAPYSALHSVTSSGESHTGGSPALAADSLPTPAPTAGCTCDPLVSCAPGASPGEYLCGPCPPGYSGSGDAGCADVDECATAGRGGCDPLVECENTLGGHRCGECPAGMRGSGDALCEPRLTCQQDNGGCDALRLCVPAGSGALDVSCGPCPPGYLSAGFGGCVDEDGCAVGSAGVTSCYEACLDVQAPGTGYTCAPCPVGMLGDGASCVANLCFEQNGGCDARVTCTMDLSTGTRACGDCPNGYAHVAETGRCVEVDGCAEAPCWSEGGFAQPCEDVPAPGAGHVCGSCPAGFVAAEGGCEDVDECLEGNGGCWTSDGPPPLRTACVNEPGGRSCGTCASGYIGTGEAGCREIVPCNVHNGQCDPLTSCTDDPATWSVGCGPCPAGYSGSGNTSCVDTDGCALEPCFQEGGLRAACSDVPAPGAGRTCGSCPEGFRGNGVHCARCDLLLGYDAEMGTVVEGHMKRSAANQLAGVFEGLSQPDCVLTQGVQYYWEGVTSAGETVPLDSTSNMRETLMLFLPKSTLTVNAAYLMQLTAQLKGNPQVLATVNVSFVVKSQALVVLIKGGPVQTGEGLPVVLDAGESYDPDGSPLEMVYRWTCARIDPAAGGEARCRDVEGVLLPMEMTTAALTLTLLGSSTGAAYSLSCQVTKAERTSRGNTSVIITAGSPPVPSIRPLPSKHAANIKLTLSSDVVSLRAETLALSWGMEAVNGSLDTELAAVAATATNLSDLVVRPDSLRVGGAYWFTLTAADALGASWAKLLVQVNAPPHSGALHPPSPSEGVMGETLFTFETTGWQDDADDNPLWYQLRYEVTSDAPPQQMMLTQWQPKPAFDTTMPSAGLEAYNHQVTVHLCVRDSLEAETHVTAQIVVRPKVFQSPADEEEFVSEALAGAAQQVANGRDSLGDVLVAASILGDEAGAATAMRRRLMTVAEGGTAATAHNASRVRLEQREAMLEVVGAVWGQLPPLTDTVTRIAQGAAVVAADPTELTETARASYRGVAESLVMATLSGSPDARLTSVAAGALVNGLSHVAVGALGAANQSAEVEAAVEVVRAVGHSSLQGMVPGEDPAAVATDVLSSHAQCDDLSSSASRVYRGPIEVAGGGSLTLQSSLGPTLGAPAARVNIMIVGCALDPHAASSASAAQRRLAAVDGRAPPAENGFLAASHVTSISLYSAEDGEELEVQGLDEAITFTLPLRLPEALLANASAAVHSRGAPFFGARCVFWDPHRERYTSDGCASLPNPAPPGEGSVRWRSLNVSGMAVLEAVWTALPAELEEDTGARGSLTYGCAETWDAVYPEYVGADAGMRKYVGEGCQLASVDNSVGCWWEWRTQRFEGWGCVWAAEASCLCTHLTDFAAAQETEVGSMRPPRRVSTYGTRDMTQLSLSSVGRSYVLLGVLAIFMVGAPLIFLISNWLHNRERLRLMVVMVNPNGQTFKEIDSMWTWSLVDRHSLKKRMTDQSISKLLLDAAAEMGAGGAQQLLRTSQRSKSGNNLGALWMPHRQGGASGDAEPERGGDEAGGQGGRAERKESVLQKRVRTAHRRRSMLQNMASRATISLLEEEKIDGHSHPRTVQSFSSTLDEVAVERGVEQLVAAPTAPQQEEPGCVVVELEDDWETHAEDARTDGHVRVGGETVGVLRGETISKRTEGKPLELNLDAVTCKLIGPLMFDKAQLLQPKPPQLALFNMLPTCQELLVTPAPWGGSAQEGQGGPRSALSIGNPGEVEVQARDSDQYAVSETVTTIRTTITTSTFQKVRPSPPIGGGAPGPAPGPVAESYTALESSEGLPPSSTPAQPWWLAVKNNVRASFRWKRSEGNDSSLEVAELTRGPKAAVQRSEALRAVPRGRSRG</sequence>
<keyword evidence="12" id="KW-1185">Reference proteome</keyword>
<name>A0AAE0F7Y8_9CHLO</name>
<dbReference type="Gene3D" id="2.10.25.10">
    <property type="entry name" value="Laminin"/>
    <property type="match status" value="2"/>
</dbReference>
<keyword evidence="2 8" id="KW-0812">Transmembrane</keyword>
<feature type="domain" description="EGF-like" evidence="10">
    <location>
        <begin position="483"/>
        <end position="535"/>
    </location>
</feature>
<feature type="transmembrane region" description="Helical" evidence="8">
    <location>
        <begin position="1577"/>
        <end position="1600"/>
    </location>
</feature>
<evidence type="ECO:0000313" key="12">
    <source>
        <dbReference type="Proteomes" id="UP001190700"/>
    </source>
</evidence>
<dbReference type="InterPro" id="IPR002859">
    <property type="entry name" value="PKD/REJ-like"/>
</dbReference>
<keyword evidence="4 8" id="KW-1133">Transmembrane helix</keyword>
<keyword evidence="5 8" id="KW-0472">Membrane</keyword>
<evidence type="ECO:0000256" key="1">
    <source>
        <dbReference type="ARBA" id="ARBA00004370"/>
    </source>
</evidence>
<feature type="domain" description="EGF-like" evidence="10">
    <location>
        <begin position="396"/>
        <end position="438"/>
    </location>
</feature>
<evidence type="ECO:0000256" key="7">
    <source>
        <dbReference type="SAM" id="MobiDB-lite"/>
    </source>
</evidence>
<evidence type="ECO:0000256" key="6">
    <source>
        <dbReference type="ARBA" id="ARBA00023157"/>
    </source>
</evidence>
<feature type="domain" description="EGF-like" evidence="10">
    <location>
        <begin position="223"/>
        <end position="257"/>
    </location>
</feature>
<keyword evidence="3" id="KW-0677">Repeat</keyword>
<reference evidence="11 12" key="1">
    <citation type="journal article" date="2015" name="Genome Biol. Evol.">
        <title>Comparative Genomics of a Bacterivorous Green Alga Reveals Evolutionary Causalities and Consequences of Phago-Mixotrophic Mode of Nutrition.</title>
        <authorList>
            <person name="Burns J.A."/>
            <person name="Paasch A."/>
            <person name="Narechania A."/>
            <person name="Kim E."/>
        </authorList>
    </citation>
    <scope>NUCLEOTIDE SEQUENCE [LARGE SCALE GENOMIC DNA]</scope>
    <source>
        <strain evidence="11 12">PLY_AMNH</strain>
    </source>
</reference>
<feature type="domain" description="EGF-like" evidence="10">
    <location>
        <begin position="261"/>
        <end position="301"/>
    </location>
</feature>
<comment type="subcellular location">
    <subcellularLocation>
        <location evidence="1">Membrane</location>
    </subcellularLocation>
</comment>
<dbReference type="CDD" id="cd00054">
    <property type="entry name" value="EGF_CA"/>
    <property type="match status" value="1"/>
</dbReference>
<dbReference type="InterPro" id="IPR013783">
    <property type="entry name" value="Ig-like_fold"/>
</dbReference>
<feature type="compositionally biased region" description="Pro residues" evidence="7">
    <location>
        <begin position="17"/>
        <end position="29"/>
    </location>
</feature>
<feature type="domain" description="EGF-like" evidence="10">
    <location>
        <begin position="539"/>
        <end position="580"/>
    </location>
</feature>
<protein>
    <recommendedName>
        <fullName evidence="13">GPS domain-containing protein</fullName>
    </recommendedName>
</protein>
<evidence type="ECO:0000256" key="8">
    <source>
        <dbReference type="SAM" id="Phobius"/>
    </source>
</evidence>
<feature type="domain" description="EGF-like" evidence="10">
    <location>
        <begin position="351"/>
        <end position="393"/>
    </location>
</feature>
<evidence type="ECO:0000256" key="4">
    <source>
        <dbReference type="ARBA" id="ARBA00022989"/>
    </source>
</evidence>
<feature type="region of interest" description="Disordered" evidence="7">
    <location>
        <begin position="1"/>
        <end position="29"/>
    </location>
</feature>
<evidence type="ECO:0000259" key="9">
    <source>
        <dbReference type="SMART" id="SM00179"/>
    </source>
</evidence>
<feature type="region of interest" description="Disordered" evidence="7">
    <location>
        <begin position="1934"/>
        <end position="1977"/>
    </location>
</feature>
<feature type="domain" description="EGF-like" evidence="10">
    <location>
        <begin position="305"/>
        <end position="347"/>
    </location>
</feature>
<feature type="domain" description="EGF-like calcium-binding" evidence="9">
    <location>
        <begin position="258"/>
        <end position="301"/>
    </location>
</feature>
<evidence type="ECO:0008006" key="13">
    <source>
        <dbReference type="Google" id="ProtNLM"/>
    </source>
</evidence>
<feature type="domain" description="EGF-like" evidence="10">
    <location>
        <begin position="584"/>
        <end position="627"/>
    </location>
</feature>
<accession>A0AAE0F7Y8</accession>
<organism evidence="11 12">
    <name type="scientific">Cymbomonas tetramitiformis</name>
    <dbReference type="NCBI Taxonomy" id="36881"/>
    <lineage>
        <taxon>Eukaryota</taxon>
        <taxon>Viridiplantae</taxon>
        <taxon>Chlorophyta</taxon>
        <taxon>Pyramimonadophyceae</taxon>
        <taxon>Pyramimonadales</taxon>
        <taxon>Pyramimonadaceae</taxon>
        <taxon>Cymbomonas</taxon>
    </lineage>
</organism>